<proteinExistence type="inferred from homology"/>
<accession>A0A3N2Q6A3</accession>
<dbReference type="GO" id="GO:0016787">
    <property type="term" value="F:hydrolase activity"/>
    <property type="evidence" value="ECO:0007669"/>
    <property type="project" value="UniProtKB-KW"/>
</dbReference>
<dbReference type="RefSeq" id="XP_028469994.1">
    <property type="nucleotide sequence ID" value="XM_028615817.1"/>
</dbReference>
<dbReference type="Pfam" id="PF00561">
    <property type="entry name" value="Abhydrolase_1"/>
    <property type="match status" value="1"/>
</dbReference>
<dbReference type="AlphaFoldDB" id="A0A3N2Q6A3"/>
<dbReference type="GeneID" id="39584294"/>
<dbReference type="OrthoDB" id="425534at2759"/>
<dbReference type="InterPro" id="IPR029058">
    <property type="entry name" value="AB_hydrolase_fold"/>
</dbReference>
<dbReference type="InterPro" id="IPR013595">
    <property type="entry name" value="Pept_S33_TAP-like_C"/>
</dbReference>
<evidence type="ECO:0000256" key="3">
    <source>
        <dbReference type="SAM" id="MobiDB-lite"/>
    </source>
</evidence>
<evidence type="ECO:0000313" key="6">
    <source>
        <dbReference type="EMBL" id="ROT42188.1"/>
    </source>
</evidence>
<keyword evidence="2" id="KW-0378">Hydrolase</keyword>
<dbReference type="PANTHER" id="PTHR43248:SF25">
    <property type="entry name" value="AB HYDROLASE-1 DOMAIN-CONTAINING PROTEIN-RELATED"/>
    <property type="match status" value="1"/>
</dbReference>
<organism evidence="6 7">
    <name type="scientific">Sodiomyces alkalinus (strain CBS 110278 / VKM F-3762 / F11)</name>
    <name type="common">Alkaliphilic filamentous fungus</name>
    <dbReference type="NCBI Taxonomy" id="1314773"/>
    <lineage>
        <taxon>Eukaryota</taxon>
        <taxon>Fungi</taxon>
        <taxon>Dikarya</taxon>
        <taxon>Ascomycota</taxon>
        <taxon>Pezizomycotina</taxon>
        <taxon>Sordariomycetes</taxon>
        <taxon>Hypocreomycetidae</taxon>
        <taxon>Glomerellales</taxon>
        <taxon>Plectosphaerellaceae</taxon>
        <taxon>Sodiomyces</taxon>
    </lineage>
</organism>
<sequence>MCLCSSRVLRISSPRLSPHLRFSTSFSPSWNRGYPRHPPRLRQWTPAMVEKSSTTSPIDGRSSHSSHSSQRLVPGKASTATIAGLALSALIYLGPLSSGGVHVHRHRPTLIRHGPLSRSPTGSDWNWTNIKPSRTLEWHPCFDDGRYDCARLDLPIDWQDPGDQRRVVLAIARIRATDTKDYQGPVIFNPGGPGGSGVWSLRHHGKYLQEVVGKNHVSAPSVPDPALLVVSSETLSRLSSYANLPFTSCSTQQDIISFDPRGVGASIPRIQCWESPDEAKAWALQDPGIVDSHSGIISDMFARGIAYGQTCERAMASSSILEHSGTASTARDLLEIVNQGSHPHLKYWGFSYGTVIGGVFAAMYPDRVERLVSDGNVDYQEWFLFTHRNFLHDTDKVMDSFYALCSAAGPDRCAFHAATSDAVQSRLTALYEALKLRPVIIVPSDSDRRGPVLPAIVTYSKVRRLVVTSLYQPLLQFEKVAAILAALEAGDGRPFYEHDHHPNRPETPQLTCPSHAASPFEPLPDILEGTHDAFPGIMCADQPPRGNVTLEDVMLEVERFGEMSSASGAVDAMYAVACLGRSIRPKWRFNGPFQGQTRHPILYVANTADNITPLISARNNSAGFPRSTVLVQNSYGHTSLSAPSDCTNGYIRAYFQNGTLPSPDTECEGPLPFGLAGDANLETYHFPVHMPRF</sequence>
<dbReference type="Gene3D" id="3.40.50.1820">
    <property type="entry name" value="alpha/beta hydrolase"/>
    <property type="match status" value="1"/>
</dbReference>
<evidence type="ECO:0000256" key="1">
    <source>
        <dbReference type="ARBA" id="ARBA00010088"/>
    </source>
</evidence>
<comment type="similarity">
    <text evidence="1">Belongs to the peptidase S33 family.</text>
</comment>
<dbReference type="InterPro" id="IPR051601">
    <property type="entry name" value="Serine_prot/Carboxylest_S33"/>
</dbReference>
<dbReference type="STRING" id="1314773.A0A3N2Q6A3"/>
<dbReference type="Pfam" id="PF08386">
    <property type="entry name" value="Abhydrolase_4"/>
    <property type="match status" value="1"/>
</dbReference>
<feature type="domain" description="AB hydrolase-1" evidence="4">
    <location>
        <begin position="252"/>
        <end position="401"/>
    </location>
</feature>
<reference evidence="6 7" key="1">
    <citation type="journal article" date="2018" name="Mol. Ecol.">
        <title>The obligate alkalophilic soda-lake fungus Sodiomyces alkalinus has shifted to a protein diet.</title>
        <authorList>
            <person name="Grum-Grzhimaylo A.A."/>
            <person name="Falkoski D.L."/>
            <person name="van den Heuvel J."/>
            <person name="Valero-Jimenez C.A."/>
            <person name="Min B."/>
            <person name="Choi I.G."/>
            <person name="Lipzen A."/>
            <person name="Daum C.G."/>
            <person name="Aanen D.K."/>
            <person name="Tsang A."/>
            <person name="Henrissat B."/>
            <person name="Bilanenko E.N."/>
            <person name="de Vries R.P."/>
            <person name="van Kan J.A.L."/>
            <person name="Grigoriev I.V."/>
            <person name="Debets A.J.M."/>
        </authorList>
    </citation>
    <scope>NUCLEOTIDE SEQUENCE [LARGE SCALE GENOMIC DNA]</scope>
    <source>
        <strain evidence="6 7">F11</strain>
    </source>
</reference>
<dbReference type="InterPro" id="IPR000073">
    <property type="entry name" value="AB_hydrolase_1"/>
</dbReference>
<evidence type="ECO:0000259" key="5">
    <source>
        <dbReference type="Pfam" id="PF08386"/>
    </source>
</evidence>
<evidence type="ECO:0000256" key="2">
    <source>
        <dbReference type="ARBA" id="ARBA00022801"/>
    </source>
</evidence>
<dbReference type="PANTHER" id="PTHR43248">
    <property type="entry name" value="2-SUCCINYL-6-HYDROXY-2,4-CYCLOHEXADIENE-1-CARBOXYLATE SYNTHASE"/>
    <property type="match status" value="1"/>
</dbReference>
<dbReference type="EMBL" id="ML119051">
    <property type="protein sequence ID" value="ROT42188.1"/>
    <property type="molecule type" value="Genomic_DNA"/>
</dbReference>
<gene>
    <name evidence="6" type="ORF">SODALDRAFT_9550</name>
</gene>
<keyword evidence="7" id="KW-1185">Reference proteome</keyword>
<protein>
    <submittedName>
        <fullName evidence="6">Uncharacterized protein</fullName>
    </submittedName>
</protein>
<dbReference type="Proteomes" id="UP000272025">
    <property type="component" value="Unassembled WGS sequence"/>
</dbReference>
<dbReference type="SUPFAM" id="SSF53474">
    <property type="entry name" value="alpha/beta-Hydrolases"/>
    <property type="match status" value="1"/>
</dbReference>
<evidence type="ECO:0000313" key="7">
    <source>
        <dbReference type="Proteomes" id="UP000272025"/>
    </source>
</evidence>
<evidence type="ECO:0000259" key="4">
    <source>
        <dbReference type="Pfam" id="PF00561"/>
    </source>
</evidence>
<feature type="domain" description="Peptidase S33 tripeptidyl aminopeptidase-like C-terminal" evidence="5">
    <location>
        <begin position="576"/>
        <end position="667"/>
    </location>
</feature>
<feature type="region of interest" description="Disordered" evidence="3">
    <location>
        <begin position="37"/>
        <end position="73"/>
    </location>
</feature>
<name>A0A3N2Q6A3_SODAK</name>